<comment type="caution">
    <text evidence="1">The sequence shown here is derived from an EMBL/GenBank/DDBJ whole genome shotgun (WGS) entry which is preliminary data.</text>
</comment>
<dbReference type="EMBL" id="BSPX01000002">
    <property type="protein sequence ID" value="GLT20914.1"/>
    <property type="molecule type" value="Genomic_DNA"/>
</dbReference>
<dbReference type="RefSeq" id="WP_284186479.1">
    <property type="nucleotide sequence ID" value="NZ_BSPX01000002.1"/>
</dbReference>
<sequence>MSHVDDFGRVVGRVVAAMSVGAADRLSDETLLAFLGVVGSSDRLPDDLKSVLAAVVAELLLRPIDAADVPVAPPAWTH</sequence>
<reference evidence="2" key="1">
    <citation type="journal article" date="2019" name="Int. J. Syst. Evol. Microbiol.">
        <title>The Global Catalogue of Microorganisms (GCM) 10K type strain sequencing project: providing services to taxonomists for standard genome sequencing and annotation.</title>
        <authorList>
            <consortium name="The Broad Institute Genomics Platform"/>
            <consortium name="The Broad Institute Genome Sequencing Center for Infectious Disease"/>
            <person name="Wu L."/>
            <person name="Ma J."/>
        </authorList>
    </citation>
    <scope>NUCLEOTIDE SEQUENCE [LARGE SCALE GENOMIC DNA]</scope>
    <source>
        <strain evidence="2">NBRC 102407</strain>
    </source>
</reference>
<dbReference type="Proteomes" id="UP001157167">
    <property type="component" value="Unassembled WGS sequence"/>
</dbReference>
<gene>
    <name evidence="1" type="ORF">GCM10007933_03660</name>
</gene>
<protein>
    <submittedName>
        <fullName evidence="1">Uncharacterized protein</fullName>
    </submittedName>
</protein>
<name>A0ABQ6F7I3_9RHOO</name>
<evidence type="ECO:0000313" key="2">
    <source>
        <dbReference type="Proteomes" id="UP001157167"/>
    </source>
</evidence>
<organism evidence="1 2">
    <name type="scientific">Zoogloea oryzae</name>
    <dbReference type="NCBI Taxonomy" id="310767"/>
    <lineage>
        <taxon>Bacteria</taxon>
        <taxon>Pseudomonadati</taxon>
        <taxon>Pseudomonadota</taxon>
        <taxon>Betaproteobacteria</taxon>
        <taxon>Rhodocyclales</taxon>
        <taxon>Zoogloeaceae</taxon>
        <taxon>Zoogloea</taxon>
    </lineage>
</organism>
<evidence type="ECO:0000313" key="1">
    <source>
        <dbReference type="EMBL" id="GLT20914.1"/>
    </source>
</evidence>
<proteinExistence type="predicted"/>
<accession>A0ABQ6F7I3</accession>
<keyword evidence="2" id="KW-1185">Reference proteome</keyword>